<dbReference type="EMBL" id="JAPTYD010000006">
    <property type="protein sequence ID" value="MCZ0961408.1"/>
    <property type="molecule type" value="Genomic_DNA"/>
</dbReference>
<feature type="compositionally biased region" description="Basic and acidic residues" evidence="1">
    <location>
        <begin position="40"/>
        <end position="78"/>
    </location>
</feature>
<dbReference type="RefSeq" id="WP_268941403.1">
    <property type="nucleotide sequence ID" value="NZ_JAPTYD010000006.1"/>
</dbReference>
<evidence type="ECO:0000256" key="1">
    <source>
        <dbReference type="SAM" id="MobiDB-lite"/>
    </source>
</evidence>
<sequence>MANASKKKFGAGQQDQGKGDGTGGMSPDMPDQLPDNEILSNRDKSRHSDQRGLDSRHVDTEQLHDHVGNRDGDADQGE</sequence>
<comment type="caution">
    <text evidence="2">The sequence shown here is derived from an EMBL/GenBank/DDBJ whole genome shotgun (WGS) entry which is preliminary data.</text>
</comment>
<proteinExistence type="predicted"/>
<dbReference type="Proteomes" id="UP001149822">
    <property type="component" value="Unassembled WGS sequence"/>
</dbReference>
<evidence type="ECO:0000313" key="3">
    <source>
        <dbReference type="Proteomes" id="UP001149822"/>
    </source>
</evidence>
<feature type="region of interest" description="Disordered" evidence="1">
    <location>
        <begin position="1"/>
        <end position="78"/>
    </location>
</feature>
<organism evidence="2 3">
    <name type="scientific">Paracoccus benzoatiresistens</name>
    <dbReference type="NCBI Taxonomy" id="2997341"/>
    <lineage>
        <taxon>Bacteria</taxon>
        <taxon>Pseudomonadati</taxon>
        <taxon>Pseudomonadota</taxon>
        <taxon>Alphaproteobacteria</taxon>
        <taxon>Rhodobacterales</taxon>
        <taxon>Paracoccaceae</taxon>
        <taxon>Paracoccus</taxon>
    </lineage>
</organism>
<name>A0ABT4J2T4_9RHOB</name>
<reference evidence="2" key="1">
    <citation type="submission" date="2022-12" db="EMBL/GenBank/DDBJ databases">
        <title>Paracoccus sp. EF6 isolated from a lake water.</title>
        <authorList>
            <person name="Liu H."/>
        </authorList>
    </citation>
    <scope>NUCLEOTIDE SEQUENCE</scope>
    <source>
        <strain evidence="2">EF6</strain>
    </source>
</reference>
<accession>A0ABT4J2T4</accession>
<keyword evidence="3" id="KW-1185">Reference proteome</keyword>
<evidence type="ECO:0000313" key="2">
    <source>
        <dbReference type="EMBL" id="MCZ0961408.1"/>
    </source>
</evidence>
<protein>
    <submittedName>
        <fullName evidence="2">Uncharacterized protein</fullName>
    </submittedName>
</protein>
<gene>
    <name evidence="2" type="ORF">OU682_07225</name>
</gene>